<evidence type="ECO:0000313" key="3">
    <source>
        <dbReference type="EMBL" id="CDJ32979.1"/>
    </source>
</evidence>
<feature type="compositionally biased region" description="Polar residues" evidence="1">
    <location>
        <begin position="176"/>
        <end position="191"/>
    </location>
</feature>
<feature type="transmembrane region" description="Helical" evidence="2">
    <location>
        <begin position="993"/>
        <end position="1012"/>
    </location>
</feature>
<dbReference type="VEuPathDB" id="ToxoDB:EMH_0049690"/>
<proteinExistence type="predicted"/>
<evidence type="ECO:0000256" key="1">
    <source>
        <dbReference type="SAM" id="MobiDB-lite"/>
    </source>
</evidence>
<dbReference type="GeneID" id="25379653"/>
<keyword evidence="2" id="KW-1133">Transmembrane helix</keyword>
<gene>
    <name evidence="3" type="ORF">EMH_0049690</name>
</gene>
<reference evidence="3" key="2">
    <citation type="submission" date="2013-10" db="EMBL/GenBank/DDBJ databases">
        <authorList>
            <person name="Aslett M."/>
        </authorList>
    </citation>
    <scope>NUCLEOTIDE SEQUENCE [LARGE SCALE GENOMIC DNA]</scope>
    <source>
        <strain evidence="3">Houghton</strain>
    </source>
</reference>
<sequence length="1093" mass="120549">MVHHMRKCVTCSDATAESNMRVLLDVLGDNEMLEALEGEKRQTCAQLQATACPEYFKSISCDTVNMIELRQSLIQAETQISSSDGAPEACTDALRQGLMLFDIFVISEPLKEFQRDPSAGPRHALNHLFSTLNLASKAGVQQQAEQQSAEAARPTTGGGVVAEEFIEMKRLKNKSKATQESPERTASSPGSLQAILSEYPEAYLAFAGTGGPIASLIVNWFTQAFLRFDEFFGENEGNRRPLAPLPKLLSSGHEHRLSSLPRTSCDLMLQATFALHLAEMHAIERINSLQQMLPPEELEYSLPLELYAGGRMNFQRLCMGFSSRRGAEVLLDVPCLYEDTVLASIEANAEKTGAAAEEGTSLLESTEQEQREAPSRAVRKNALLDFLLLQLRGGNYKAAAHLLGNDSAPSWQNEVWDKRLHCQSKLVSLQCSALGNFFDILDRRFIGQIGDLLNSTAKEAACGSATAKCPKKAVARQSPLKALGSQPTVLSQFLPRGPVGEGIFRIFVLLSGNRWKNSKELVSCSDGVENILRNFTALVSDRATSVLLSRWLPRAVQKLMKKHLRRKYSRRHFRFLSSKLPSAFYMKLRSCVDVVVHPLVFEHLNQLAFTGSEPSGARSRAGGISERLDKIIAETATQGLPQQLKKKLQAGEKTTMKDFNGINFSLVHPPTPKTWQEYLRLELEDSLVAWLMRPGSRERIQHECRGGRGSNIAALFRDSLDLLKSSDTENLALIGKVVSPKETSVGRPLRLKSFIYKLLRLPSYKTQHHSFVAINLRIREALELVRVLVEVYTQNKGVFENQEVFMTAVIDLFEHFEEKSRTTSGGPLGASSFGMVLMGGDVGLRLFNQMLPTTQKRMLKKAKYGSPTVFTSQMQLTGSLLSASGHSGLGMFLHAQSVYFGLMIKKWVQKRTEDRIREIISWLTLGLFFASSLVQVTEGVTEIASTGNETGQASMTTGCPPIGLCMDDSGNAFVGNPTGSPALTALQAIMKTGIMASIAVFAGPLIAVYNIAVSQFSILSRLEMAIGNTCKQLVSRLAKSKTITNIKELFATKQDRMKSREAAAAKKNASLGDEVEQSLTAFFQGHEQKRCQQ</sequence>
<name>U6K5F1_9EIME</name>
<dbReference type="OrthoDB" id="346922at2759"/>
<keyword evidence="2" id="KW-0472">Membrane</keyword>
<feature type="region of interest" description="Disordered" evidence="1">
    <location>
        <begin position="172"/>
        <end position="191"/>
    </location>
</feature>
<accession>U6K5F1</accession>
<evidence type="ECO:0000256" key="2">
    <source>
        <dbReference type="SAM" id="Phobius"/>
    </source>
</evidence>
<organism evidence="3 4">
    <name type="scientific">Eimeria mitis</name>
    <dbReference type="NCBI Taxonomy" id="44415"/>
    <lineage>
        <taxon>Eukaryota</taxon>
        <taxon>Sar</taxon>
        <taxon>Alveolata</taxon>
        <taxon>Apicomplexa</taxon>
        <taxon>Conoidasida</taxon>
        <taxon>Coccidia</taxon>
        <taxon>Eucoccidiorida</taxon>
        <taxon>Eimeriorina</taxon>
        <taxon>Eimeriidae</taxon>
        <taxon>Eimeria</taxon>
    </lineage>
</organism>
<evidence type="ECO:0000313" key="4">
    <source>
        <dbReference type="Proteomes" id="UP000030744"/>
    </source>
</evidence>
<dbReference type="RefSeq" id="XP_013355543.1">
    <property type="nucleotide sequence ID" value="XM_013500089.1"/>
</dbReference>
<dbReference type="EMBL" id="HG684728">
    <property type="protein sequence ID" value="CDJ32979.1"/>
    <property type="molecule type" value="Genomic_DNA"/>
</dbReference>
<reference evidence="3" key="1">
    <citation type="submission" date="2013-10" db="EMBL/GenBank/DDBJ databases">
        <title>Genomic analysis of the causative agents of coccidiosis in chickens.</title>
        <authorList>
            <person name="Reid A.J."/>
            <person name="Blake D."/>
            <person name="Billington K."/>
            <person name="Browne H."/>
            <person name="Dunn M."/>
            <person name="Hung S."/>
            <person name="Kawahara F."/>
            <person name="Miranda-Saavedra D."/>
            <person name="Mourier T."/>
            <person name="Nagra H."/>
            <person name="Otto T.D."/>
            <person name="Rawlings N."/>
            <person name="Sanchez A."/>
            <person name="Sanders M."/>
            <person name="Subramaniam C."/>
            <person name="Tay Y."/>
            <person name="Dear P."/>
            <person name="Doerig C."/>
            <person name="Gruber A."/>
            <person name="Parkinson J."/>
            <person name="Shirley M."/>
            <person name="Wan K.L."/>
            <person name="Berriman M."/>
            <person name="Tomley F."/>
            <person name="Pain A."/>
        </authorList>
    </citation>
    <scope>NUCLEOTIDE SEQUENCE [LARGE SCALE GENOMIC DNA]</scope>
    <source>
        <strain evidence="3">Houghton</strain>
    </source>
</reference>
<protein>
    <submittedName>
        <fullName evidence="3">Uncharacterized protein</fullName>
    </submittedName>
</protein>
<keyword evidence="2" id="KW-0812">Transmembrane</keyword>
<dbReference type="AlphaFoldDB" id="U6K5F1"/>
<dbReference type="Proteomes" id="UP000030744">
    <property type="component" value="Unassembled WGS sequence"/>
</dbReference>
<keyword evidence="4" id="KW-1185">Reference proteome</keyword>